<comment type="caution">
    <text evidence="1">The sequence shown here is derived from an EMBL/GenBank/DDBJ whole genome shotgun (WGS) entry which is preliminary data.</text>
</comment>
<keyword evidence="2" id="KW-1185">Reference proteome</keyword>
<dbReference type="AlphaFoldDB" id="A0A3M7S510"/>
<evidence type="ECO:0000313" key="1">
    <source>
        <dbReference type="EMBL" id="RNA30852.1"/>
    </source>
</evidence>
<name>A0A3M7S510_BRAPC</name>
<protein>
    <submittedName>
        <fullName evidence="1">Uncharacterized protein</fullName>
    </submittedName>
</protein>
<dbReference type="Proteomes" id="UP000276133">
    <property type="component" value="Unassembled WGS sequence"/>
</dbReference>
<reference evidence="1 2" key="1">
    <citation type="journal article" date="2018" name="Sci. Rep.">
        <title>Genomic signatures of local adaptation to the degree of environmental predictability in rotifers.</title>
        <authorList>
            <person name="Franch-Gras L."/>
            <person name="Hahn C."/>
            <person name="Garcia-Roger E.M."/>
            <person name="Carmona M.J."/>
            <person name="Serra M."/>
            <person name="Gomez A."/>
        </authorList>
    </citation>
    <scope>NUCLEOTIDE SEQUENCE [LARGE SCALE GENOMIC DNA]</scope>
    <source>
        <strain evidence="1">HYR1</strain>
    </source>
</reference>
<accession>A0A3M7S510</accession>
<evidence type="ECO:0000313" key="2">
    <source>
        <dbReference type="Proteomes" id="UP000276133"/>
    </source>
</evidence>
<dbReference type="EMBL" id="REGN01002033">
    <property type="protein sequence ID" value="RNA30852.1"/>
    <property type="molecule type" value="Genomic_DNA"/>
</dbReference>
<organism evidence="1 2">
    <name type="scientific">Brachionus plicatilis</name>
    <name type="common">Marine rotifer</name>
    <name type="synonym">Brachionus muelleri</name>
    <dbReference type="NCBI Taxonomy" id="10195"/>
    <lineage>
        <taxon>Eukaryota</taxon>
        <taxon>Metazoa</taxon>
        <taxon>Spiralia</taxon>
        <taxon>Gnathifera</taxon>
        <taxon>Rotifera</taxon>
        <taxon>Eurotatoria</taxon>
        <taxon>Monogononta</taxon>
        <taxon>Pseudotrocha</taxon>
        <taxon>Ploima</taxon>
        <taxon>Brachionidae</taxon>
        <taxon>Brachionus</taxon>
    </lineage>
</organism>
<gene>
    <name evidence="1" type="ORF">BpHYR1_022318</name>
</gene>
<proteinExistence type="predicted"/>
<sequence length="89" mass="9498">MRLAVDLLVAQIDLVGVVGLEIELPLAVVALEASLVVDVASDGPDALQSVHQAAAAETLFGGDALRARNQRRRHVYAGDVERDRVRLDA</sequence>